<evidence type="ECO:0000256" key="5">
    <source>
        <dbReference type="ARBA" id="ARBA00023136"/>
    </source>
</evidence>
<dbReference type="Pfam" id="PF02104">
    <property type="entry name" value="SURF1"/>
    <property type="match status" value="1"/>
</dbReference>
<dbReference type="PANTHER" id="PTHR23427:SF2">
    <property type="entry name" value="SURFEIT LOCUS PROTEIN 1"/>
    <property type="match status" value="1"/>
</dbReference>
<protein>
    <recommendedName>
        <fullName evidence="6">SURF1-like protein</fullName>
    </recommendedName>
</protein>
<dbReference type="InterPro" id="IPR045214">
    <property type="entry name" value="Surf1/Surf4"/>
</dbReference>
<name>A0A2M9B6H9_9ACTN</name>
<evidence type="ECO:0000256" key="7">
    <source>
        <dbReference type="SAM" id="MobiDB-lite"/>
    </source>
</evidence>
<feature type="region of interest" description="Disordered" evidence="7">
    <location>
        <begin position="245"/>
        <end position="285"/>
    </location>
</feature>
<keyword evidence="5 6" id="KW-0472">Membrane</keyword>
<evidence type="ECO:0000256" key="6">
    <source>
        <dbReference type="RuleBase" id="RU363076"/>
    </source>
</evidence>
<dbReference type="PANTHER" id="PTHR23427">
    <property type="entry name" value="SURFEIT LOCUS PROTEIN"/>
    <property type="match status" value="1"/>
</dbReference>
<gene>
    <name evidence="8" type="ORF">CLV56_3051</name>
</gene>
<dbReference type="Proteomes" id="UP000230842">
    <property type="component" value="Unassembled WGS sequence"/>
</dbReference>
<comment type="caution">
    <text evidence="6">Lacks conserved residue(s) required for the propagation of feature annotation.</text>
</comment>
<evidence type="ECO:0000256" key="1">
    <source>
        <dbReference type="ARBA" id="ARBA00004370"/>
    </source>
</evidence>
<evidence type="ECO:0000313" key="8">
    <source>
        <dbReference type="EMBL" id="PJJ53561.1"/>
    </source>
</evidence>
<dbReference type="AlphaFoldDB" id="A0A2M9B6H9"/>
<evidence type="ECO:0000256" key="2">
    <source>
        <dbReference type="ARBA" id="ARBA00007165"/>
    </source>
</evidence>
<evidence type="ECO:0000256" key="3">
    <source>
        <dbReference type="ARBA" id="ARBA00022692"/>
    </source>
</evidence>
<keyword evidence="4 6" id="KW-1133">Transmembrane helix</keyword>
<feature type="compositionally biased region" description="Basic and acidic residues" evidence="7">
    <location>
        <begin position="272"/>
        <end position="285"/>
    </location>
</feature>
<sequence length="285" mass="30781">MYRFLLTRRWLAFALFVVALAAVCLRLGAWQFDRLDERQARNEVTRHNLSADPVDLTDVAAAPGSTATSDPDDEWRQVEVRGTYDPDHQIVVKYQTRENHGPGVEIVTPLVTADGTAVLVDRGWVASANTAASPDDVPEPVGGEVEVVGWWRADSTAETSAVVPDDGQVRAISSAGIAESLPYAVYAGGYLALESQRPGDDALLTPTVPDLGQGPHFFYGLQWWFFALLALVGFVWFAWSEAHPRPGRTTARGPRPSAGPPATSERAGGSPVDREHHAGEVRSGG</sequence>
<keyword evidence="6" id="KW-1003">Cell membrane</keyword>
<dbReference type="RefSeq" id="WP_157805184.1">
    <property type="nucleotide sequence ID" value="NZ_PGEZ01000002.1"/>
</dbReference>
<organism evidence="8 9">
    <name type="scientific">Mumia flava</name>
    <dbReference type="NCBI Taxonomy" id="1348852"/>
    <lineage>
        <taxon>Bacteria</taxon>
        <taxon>Bacillati</taxon>
        <taxon>Actinomycetota</taxon>
        <taxon>Actinomycetes</taxon>
        <taxon>Propionibacteriales</taxon>
        <taxon>Nocardioidaceae</taxon>
        <taxon>Mumia</taxon>
    </lineage>
</organism>
<evidence type="ECO:0000256" key="4">
    <source>
        <dbReference type="ARBA" id="ARBA00022989"/>
    </source>
</evidence>
<accession>A0A2M9B6H9</accession>
<evidence type="ECO:0000313" key="9">
    <source>
        <dbReference type="Proteomes" id="UP000230842"/>
    </source>
</evidence>
<comment type="subcellular location">
    <subcellularLocation>
        <location evidence="6">Cell membrane</location>
        <topology evidence="6">Multi-pass membrane protein</topology>
    </subcellularLocation>
    <subcellularLocation>
        <location evidence="1">Membrane</location>
    </subcellularLocation>
</comment>
<dbReference type="EMBL" id="PGEZ01000002">
    <property type="protein sequence ID" value="PJJ53561.1"/>
    <property type="molecule type" value="Genomic_DNA"/>
</dbReference>
<dbReference type="OrthoDB" id="9807214at2"/>
<keyword evidence="3 6" id="KW-0812">Transmembrane</keyword>
<dbReference type="PROSITE" id="PS50895">
    <property type="entry name" value="SURF1"/>
    <property type="match status" value="1"/>
</dbReference>
<feature type="compositionally biased region" description="Low complexity" evidence="7">
    <location>
        <begin position="247"/>
        <end position="264"/>
    </location>
</feature>
<proteinExistence type="inferred from homology"/>
<dbReference type="CDD" id="cd06662">
    <property type="entry name" value="SURF1"/>
    <property type="match status" value="1"/>
</dbReference>
<feature type="transmembrane region" description="Helical" evidence="6">
    <location>
        <begin position="217"/>
        <end position="239"/>
    </location>
</feature>
<dbReference type="InterPro" id="IPR002994">
    <property type="entry name" value="Surf1/Shy1"/>
</dbReference>
<comment type="similarity">
    <text evidence="2 6">Belongs to the SURF1 family.</text>
</comment>
<reference evidence="8 9" key="1">
    <citation type="submission" date="2017-11" db="EMBL/GenBank/DDBJ databases">
        <title>Genomic Encyclopedia of Archaeal and Bacterial Type Strains, Phase II (KMG-II): From Individual Species to Whole Genera.</title>
        <authorList>
            <person name="Goeker M."/>
        </authorList>
    </citation>
    <scope>NUCLEOTIDE SEQUENCE [LARGE SCALE GENOMIC DNA]</scope>
    <source>
        <strain evidence="8 9">DSM 27763</strain>
    </source>
</reference>
<keyword evidence="9" id="KW-1185">Reference proteome</keyword>
<feature type="region of interest" description="Disordered" evidence="7">
    <location>
        <begin position="55"/>
        <end position="77"/>
    </location>
</feature>
<dbReference type="GO" id="GO:0005886">
    <property type="term" value="C:plasma membrane"/>
    <property type="evidence" value="ECO:0007669"/>
    <property type="project" value="UniProtKB-SubCell"/>
</dbReference>
<comment type="caution">
    <text evidence="8">The sequence shown here is derived from an EMBL/GenBank/DDBJ whole genome shotgun (WGS) entry which is preliminary data.</text>
</comment>